<dbReference type="GO" id="GO:0031293">
    <property type="term" value="P:membrane protein intracellular domain proteolysis"/>
    <property type="evidence" value="ECO:0007669"/>
    <property type="project" value="TreeGrafter"/>
</dbReference>
<comment type="subcellular location">
    <subcellularLocation>
        <location evidence="1">Endomembrane system</location>
        <topology evidence="1">Multi-pass membrane protein</topology>
    </subcellularLocation>
</comment>
<dbReference type="PANTHER" id="PTHR13325:SF3">
    <property type="entry name" value="MEMBRANE-BOUND TRANSCRIPTION FACTOR SITE-2 PROTEASE"/>
    <property type="match status" value="1"/>
</dbReference>
<dbReference type="InterPro" id="IPR008915">
    <property type="entry name" value="Peptidase_M50"/>
</dbReference>
<evidence type="ECO:0000313" key="7">
    <source>
        <dbReference type="EMBL" id="CAD6493089.1"/>
    </source>
</evidence>
<dbReference type="GO" id="GO:0005737">
    <property type="term" value="C:cytoplasm"/>
    <property type="evidence" value="ECO:0007669"/>
    <property type="project" value="TreeGrafter"/>
</dbReference>
<evidence type="ECO:0000256" key="4">
    <source>
        <dbReference type="ARBA" id="ARBA00023136"/>
    </source>
</evidence>
<dbReference type="EMBL" id="CAJHIO010000025">
    <property type="protein sequence ID" value="CAD6493089.1"/>
    <property type="molecule type" value="Genomic_DNA"/>
</dbReference>
<evidence type="ECO:0000259" key="6">
    <source>
        <dbReference type="SMART" id="SM00228"/>
    </source>
</evidence>
<feature type="transmembrane region" description="Helical" evidence="5">
    <location>
        <begin position="6"/>
        <end position="22"/>
    </location>
</feature>
<keyword evidence="4 5" id="KW-0472">Membrane</keyword>
<feature type="domain" description="PDZ" evidence="6">
    <location>
        <begin position="214"/>
        <end position="286"/>
    </location>
</feature>
<dbReference type="GO" id="GO:0012505">
    <property type="term" value="C:endomembrane system"/>
    <property type="evidence" value="ECO:0007669"/>
    <property type="project" value="UniProtKB-SubCell"/>
</dbReference>
<dbReference type="SMART" id="SM00228">
    <property type="entry name" value="PDZ"/>
    <property type="match status" value="2"/>
</dbReference>
<feature type="transmembrane region" description="Helical" evidence="5">
    <location>
        <begin position="465"/>
        <end position="486"/>
    </location>
</feature>
<organism evidence="7 8">
    <name type="scientific">Candidatus Argoarchaeum ethanivorans</name>
    <dbReference type="NCBI Taxonomy" id="2608793"/>
    <lineage>
        <taxon>Archaea</taxon>
        <taxon>Methanobacteriati</taxon>
        <taxon>Methanobacteriota</taxon>
        <taxon>Stenosarchaea group</taxon>
        <taxon>Methanomicrobia</taxon>
        <taxon>Methanosarcinales</taxon>
        <taxon>Methanosarcinales incertae sedis</taxon>
        <taxon>GOM Arc I cluster</taxon>
        <taxon>Candidatus Argoarchaeum</taxon>
    </lineage>
</organism>
<sequence>MNHTYLIAYLFVLYWLVISFLNKRGYLEKYNITAWGPVLMVRTTKGQKFLDVLAQPKKFWRTFANIGLPLMFVGMFVMVFIVAIADYAFISQIRGGGLPEPGQFHQPRNILLIPGVNDFIPLTWGLIGLVVTLIVHEFSHAILCKVEGIRVKSLGILLAPIPIGAFAEPDEEQLLGKSKDNKPIDKKIATRNERVRILTAGVMANFVTAFFAFALFFIVLGAIEPSGNILITDVDEDSIAIDAGIEPDMIITQLNGVKIDSGSDFALGISKADIDSTLSLQVIKDGTMKNITVPVQKNDFDRAGLVIGEVVVDSAAQDAGIVEGTVLQQIDETRILSFGDFVGFMNNTQKGQKVLIKTFNRTSDNCEVVNVTLGAHPGKSDDNRAFLGVSQHTGGGIFFGGITISEFPAKEYLHALRSIPSMLNGLTGWFIIFTLPIFGFGGEGFPGFGDLLINFYEPAGWAQPLGIWTFWIANAALWIGWINFYVGLFNCLPAVPLDGGHVFKDTLSSLFNKILKNEKKSEQISHRIITLLAVMIFSSFFLIIALPWIFQL</sequence>
<dbReference type="Pfam" id="PF02163">
    <property type="entry name" value="Peptidase_M50"/>
    <property type="match status" value="2"/>
</dbReference>
<dbReference type="InterPro" id="IPR001193">
    <property type="entry name" value="MBTPS2"/>
</dbReference>
<feature type="transmembrane region" description="Helical" evidence="5">
    <location>
        <begin position="528"/>
        <end position="550"/>
    </location>
</feature>
<feature type="domain" description="PDZ" evidence="6">
    <location>
        <begin position="289"/>
        <end position="362"/>
    </location>
</feature>
<dbReference type="PANTHER" id="PTHR13325">
    <property type="entry name" value="PROTEASE M50 MEMBRANE-BOUND TRANSCRIPTION FACTOR SITE 2 PROTEASE"/>
    <property type="match status" value="1"/>
</dbReference>
<dbReference type="SUPFAM" id="SSF50156">
    <property type="entry name" value="PDZ domain-like"/>
    <property type="match status" value="2"/>
</dbReference>
<dbReference type="InterPro" id="IPR001478">
    <property type="entry name" value="PDZ"/>
</dbReference>
<feature type="transmembrane region" description="Helical" evidence="5">
    <location>
        <begin position="66"/>
        <end position="90"/>
    </location>
</feature>
<dbReference type="PRINTS" id="PR01000">
    <property type="entry name" value="SREBPS2PTASE"/>
</dbReference>
<keyword evidence="2 5" id="KW-0812">Transmembrane</keyword>
<protein>
    <submittedName>
        <fullName evidence="7">Peptidase family M50</fullName>
    </submittedName>
</protein>
<evidence type="ECO:0000256" key="1">
    <source>
        <dbReference type="ARBA" id="ARBA00004127"/>
    </source>
</evidence>
<evidence type="ECO:0000256" key="5">
    <source>
        <dbReference type="SAM" id="Phobius"/>
    </source>
</evidence>
<dbReference type="InterPro" id="IPR036034">
    <property type="entry name" value="PDZ_sf"/>
</dbReference>
<accession>A0A811TCB3</accession>
<dbReference type="GO" id="GO:0004222">
    <property type="term" value="F:metalloendopeptidase activity"/>
    <property type="evidence" value="ECO:0007669"/>
    <property type="project" value="InterPro"/>
</dbReference>
<gene>
    <name evidence="7" type="ORF">CHKLHMKO_00413</name>
</gene>
<proteinExistence type="predicted"/>
<evidence type="ECO:0000256" key="3">
    <source>
        <dbReference type="ARBA" id="ARBA00022989"/>
    </source>
</evidence>
<comment type="caution">
    <text evidence="7">The sequence shown here is derived from an EMBL/GenBank/DDBJ whole genome shotgun (WGS) entry which is preliminary data.</text>
</comment>
<dbReference type="CDD" id="cd06159">
    <property type="entry name" value="S2P-M50_PDZ_Arch"/>
    <property type="match status" value="1"/>
</dbReference>
<feature type="transmembrane region" description="Helical" evidence="5">
    <location>
        <begin position="426"/>
        <end position="445"/>
    </location>
</feature>
<reference evidence="7" key="1">
    <citation type="submission" date="2020-10" db="EMBL/GenBank/DDBJ databases">
        <authorList>
            <person name="Hahn C.J."/>
            <person name="Laso-Perez R."/>
            <person name="Vulcano F."/>
            <person name="Vaziourakis K.-M."/>
            <person name="Stokke R."/>
            <person name="Steen I.H."/>
            <person name="Teske A."/>
            <person name="Boetius A."/>
            <person name="Liebeke M."/>
            <person name="Amann R."/>
            <person name="Knittel K."/>
        </authorList>
    </citation>
    <scope>NUCLEOTIDE SEQUENCE</scope>
    <source>
        <strain evidence="7">Gfbio:e3339647-f889-4370-9287-4fb5cb688e4c:AG392O15_GoMArc1</strain>
    </source>
</reference>
<name>A0A811TCB3_9EURY</name>
<dbReference type="AlphaFoldDB" id="A0A811TCB3"/>
<evidence type="ECO:0000313" key="8">
    <source>
        <dbReference type="Proteomes" id="UP000610373"/>
    </source>
</evidence>
<feature type="transmembrane region" description="Helical" evidence="5">
    <location>
        <begin position="110"/>
        <end position="136"/>
    </location>
</feature>
<dbReference type="Proteomes" id="UP000610373">
    <property type="component" value="Unassembled WGS sequence"/>
</dbReference>
<feature type="transmembrane region" description="Helical" evidence="5">
    <location>
        <begin position="202"/>
        <end position="223"/>
    </location>
</feature>
<dbReference type="Gene3D" id="2.30.42.10">
    <property type="match status" value="2"/>
</dbReference>
<dbReference type="GO" id="GO:0016020">
    <property type="term" value="C:membrane"/>
    <property type="evidence" value="ECO:0007669"/>
    <property type="project" value="InterPro"/>
</dbReference>
<evidence type="ECO:0000256" key="2">
    <source>
        <dbReference type="ARBA" id="ARBA00022692"/>
    </source>
</evidence>
<keyword evidence="3 5" id="KW-1133">Transmembrane helix</keyword>